<dbReference type="FunCoup" id="A0A6J1WH14">
    <property type="interactions" value="1300"/>
</dbReference>
<protein>
    <recommendedName>
        <fullName evidence="7">U3 small nucleolar ribonucleoprotein protein MPP10</fullName>
    </recommendedName>
</protein>
<evidence type="ECO:0000256" key="6">
    <source>
        <dbReference type="ARBA" id="ARBA00029455"/>
    </source>
</evidence>
<evidence type="ECO:0000256" key="7">
    <source>
        <dbReference type="PIRNR" id="PIRNR017300"/>
    </source>
</evidence>
<comment type="subcellular location">
    <subcellularLocation>
        <location evidence="1 7">Nucleus</location>
        <location evidence="1 7">Nucleolus</location>
    </subcellularLocation>
</comment>
<evidence type="ECO:0000256" key="3">
    <source>
        <dbReference type="ARBA" id="ARBA00022552"/>
    </source>
</evidence>
<keyword evidence="2 7" id="KW-0690">Ribosome biogenesis</keyword>
<evidence type="ECO:0000313" key="9">
    <source>
        <dbReference type="Proteomes" id="UP001652740"/>
    </source>
</evidence>
<evidence type="ECO:0000256" key="1">
    <source>
        <dbReference type="ARBA" id="ARBA00004604"/>
    </source>
</evidence>
<feature type="compositionally biased region" description="Basic and acidic residues" evidence="8">
    <location>
        <begin position="176"/>
        <end position="192"/>
    </location>
</feature>
<evidence type="ECO:0000256" key="5">
    <source>
        <dbReference type="ARBA" id="ARBA00023274"/>
    </source>
</evidence>
<feature type="region of interest" description="Disordered" evidence="8">
    <location>
        <begin position="490"/>
        <end position="575"/>
    </location>
</feature>
<feature type="compositionally biased region" description="Acidic residues" evidence="8">
    <location>
        <begin position="258"/>
        <end position="269"/>
    </location>
</feature>
<organism evidence="9 10">
    <name type="scientific">Galleria mellonella</name>
    <name type="common">Greater wax moth</name>
    <dbReference type="NCBI Taxonomy" id="7137"/>
    <lineage>
        <taxon>Eukaryota</taxon>
        <taxon>Metazoa</taxon>
        <taxon>Ecdysozoa</taxon>
        <taxon>Arthropoda</taxon>
        <taxon>Hexapoda</taxon>
        <taxon>Insecta</taxon>
        <taxon>Pterygota</taxon>
        <taxon>Neoptera</taxon>
        <taxon>Endopterygota</taxon>
        <taxon>Lepidoptera</taxon>
        <taxon>Glossata</taxon>
        <taxon>Ditrysia</taxon>
        <taxon>Pyraloidea</taxon>
        <taxon>Pyralidae</taxon>
        <taxon>Galleriinae</taxon>
        <taxon>Galleria</taxon>
    </lineage>
</organism>
<dbReference type="GO" id="GO:0032040">
    <property type="term" value="C:small-subunit processome"/>
    <property type="evidence" value="ECO:0007669"/>
    <property type="project" value="TreeGrafter"/>
</dbReference>
<comment type="similarity">
    <text evidence="6 7">Belongs to the MPP10 family.</text>
</comment>
<keyword evidence="5 7" id="KW-0687">Ribonucleoprotein</keyword>
<proteinExistence type="inferred from homology"/>
<dbReference type="InParanoid" id="A0A6J1WH14"/>
<dbReference type="KEGG" id="gmw:113513635"/>
<dbReference type="GO" id="GO:0006364">
    <property type="term" value="P:rRNA processing"/>
    <property type="evidence" value="ECO:0007669"/>
    <property type="project" value="UniProtKB-KW"/>
</dbReference>
<evidence type="ECO:0000313" key="10">
    <source>
        <dbReference type="RefSeq" id="XP_026753425.3"/>
    </source>
</evidence>
<feature type="compositionally biased region" description="Basic residues" evidence="8">
    <location>
        <begin position="507"/>
        <end position="521"/>
    </location>
</feature>
<feature type="compositionally biased region" description="Basic residues" evidence="8">
    <location>
        <begin position="561"/>
        <end position="575"/>
    </location>
</feature>
<evidence type="ECO:0000256" key="8">
    <source>
        <dbReference type="SAM" id="MobiDB-lite"/>
    </source>
</evidence>
<dbReference type="PIRSF" id="PIRSF017300">
    <property type="entry name" value="snoRNP_Mpp10"/>
    <property type="match status" value="1"/>
</dbReference>
<dbReference type="PANTHER" id="PTHR17039:SF0">
    <property type="entry name" value="U3 SMALL NUCLEOLAR RIBONUCLEOPROTEIN PROTEIN MPP10"/>
    <property type="match status" value="1"/>
</dbReference>
<comment type="function">
    <text evidence="7">Involved in nucleolar processing of pre-18S ribosomal RNA.</text>
</comment>
<feature type="compositionally biased region" description="Basic and acidic residues" evidence="8">
    <location>
        <begin position="279"/>
        <end position="291"/>
    </location>
</feature>
<feature type="compositionally biased region" description="Polar residues" evidence="8">
    <location>
        <begin position="546"/>
        <end position="559"/>
    </location>
</feature>
<dbReference type="PANTHER" id="PTHR17039">
    <property type="entry name" value="U3 SMALL NUCLEOLAR RIBONUCLEOPROTEIN PROTEIN MPP10"/>
    <property type="match status" value="1"/>
</dbReference>
<sequence length="575" mass="66418">MASTKVDSFIDKFNTFTQKPVNFLSVQDDLKEDIKNLVKSLYDFTKSQEGRSKGKKKSALRKLIIQDFDEEQVWQQIELQNTECCEKLVWEVANVVSNKDGLLFPVEVQRDSKEEKIENDSENESMDHESVDTEENEQPDFEEPKKMLKSNKNKTKQSIVDDNFFKLRDMENFLINEEKRDSSKGKKDKTAESDEESIDLFEDIDDEDLDEEDGGKDMMYSDFFDGQDEEQDDINDDANAESDESSLVENSKKIAADSTDDDNDESDNEAAEKIVNGKLDNERKSEFEQRQQRLQQTITRLEEKTLREAPWQLKGEVDASKRPQNSLLEEVVDFDLTSRPPPIITEQTTVTLEDIIRRRVKDKAWDDVVKKEKPVDDQLSFRKNEVLDQSKSKLSLAQVYEAEYLKQKQSASGEVEEEKELESHTEVRDAMKKLFAKLDALCHYHYTPKAPQAEVKIVSNTPAISMEEVAPVATSDAALLAPEEVKKKHRGEFISKEERTQTDKNRERRKKKKLQRQKGKVMKVTEHRNTKKGIEANDKSLKTSKAFFQQLNDDSSSLIKKSNKMKHNPKKNKGQ</sequence>
<dbReference type="Proteomes" id="UP001652740">
    <property type="component" value="Unplaced"/>
</dbReference>
<keyword evidence="3 7" id="KW-0698">rRNA processing</keyword>
<accession>A0A6J1WH14</accession>
<feature type="compositionally biased region" description="Acidic residues" evidence="8">
    <location>
        <begin position="225"/>
        <end position="246"/>
    </location>
</feature>
<dbReference type="GO" id="GO:0005732">
    <property type="term" value="C:sno(s)RNA-containing ribonucleoprotein complex"/>
    <property type="evidence" value="ECO:0007669"/>
    <property type="project" value="UniProtKB-UniRule"/>
</dbReference>
<evidence type="ECO:0000256" key="2">
    <source>
        <dbReference type="ARBA" id="ARBA00022517"/>
    </source>
</evidence>
<dbReference type="InterPro" id="IPR012173">
    <property type="entry name" value="Mpp10"/>
</dbReference>
<keyword evidence="4 7" id="KW-0539">Nucleus</keyword>
<feature type="compositionally biased region" description="Acidic residues" evidence="8">
    <location>
        <begin position="132"/>
        <end position="141"/>
    </location>
</feature>
<dbReference type="GeneID" id="113513635"/>
<gene>
    <name evidence="10" type="primary">LOC113513635</name>
</gene>
<dbReference type="AlphaFoldDB" id="A0A6J1WH14"/>
<feature type="region of interest" description="Disordered" evidence="8">
    <location>
        <begin position="176"/>
        <end position="291"/>
    </location>
</feature>
<feature type="compositionally biased region" description="Acidic residues" evidence="8">
    <location>
        <begin position="193"/>
        <end position="214"/>
    </location>
</feature>
<feature type="compositionally biased region" description="Basic and acidic residues" evidence="8">
    <location>
        <begin position="523"/>
        <end position="541"/>
    </location>
</feature>
<evidence type="ECO:0000256" key="4">
    <source>
        <dbReference type="ARBA" id="ARBA00023242"/>
    </source>
</evidence>
<keyword evidence="9" id="KW-1185">Reference proteome</keyword>
<feature type="compositionally biased region" description="Basic and acidic residues" evidence="8">
    <location>
        <begin position="490"/>
        <end position="506"/>
    </location>
</feature>
<feature type="region of interest" description="Disordered" evidence="8">
    <location>
        <begin position="112"/>
        <end position="154"/>
    </location>
</feature>
<reference evidence="10" key="1">
    <citation type="submission" date="2025-08" db="UniProtKB">
        <authorList>
            <consortium name="RefSeq"/>
        </authorList>
    </citation>
    <scope>IDENTIFICATION</scope>
    <source>
        <tissue evidence="10">Whole larvae</tissue>
    </source>
</reference>
<dbReference type="Pfam" id="PF04006">
    <property type="entry name" value="Mpp10"/>
    <property type="match status" value="1"/>
</dbReference>
<feature type="compositionally biased region" description="Basic and acidic residues" evidence="8">
    <location>
        <begin position="112"/>
        <end position="131"/>
    </location>
</feature>
<dbReference type="GO" id="GO:0034457">
    <property type="term" value="C:Mpp10 complex"/>
    <property type="evidence" value="ECO:0007669"/>
    <property type="project" value="UniProtKB-UniRule"/>
</dbReference>
<dbReference type="RefSeq" id="XP_026753425.3">
    <property type="nucleotide sequence ID" value="XM_026897624.3"/>
</dbReference>
<name>A0A6J1WH14_GALME</name>